<gene>
    <name evidence="2" type="ORF">GCM10010406_29070</name>
</gene>
<sequence length="343" mass="35694">MSGCPLSVEDVAWFREGGATMPGAVRRAARDLAERLGLGASRASEIALAVTEAAENVHRHSVDGAVLLRALRTGGRAGVELVTVDHGPGMANVAASRRDGVSSTGTLGIGLGVIERVSDAFDLHSVPDRGTVLTARFWAGGPPEGAPGHVLERVGGVTRPITGEQVCGDAWAARETNGMLMVMVCDGLGHGPLAADASAAAVEAFCTSDRTEPELVMDVLHRALRRTRGGAAAVVRVDPRRRTASFCGVGNIAGALVREDGRSGMTCVPGIVGHQMRRLRSFDYPLDGVGALVLHSDGLTERWQPSALPGMLDRSPLVVAGQLLREAGVRRDDAAVVAVSGAW</sequence>
<dbReference type="Pfam" id="PF13581">
    <property type="entry name" value="HATPase_c_2"/>
    <property type="match status" value="1"/>
</dbReference>
<dbReference type="InterPro" id="IPR036457">
    <property type="entry name" value="PPM-type-like_dom_sf"/>
</dbReference>
<name>A0ABP5Z6A4_9ACTN</name>
<dbReference type="PANTHER" id="PTHR35801">
    <property type="entry name" value="PHOSPHOSERINE PHOSPHATASE RSBX"/>
    <property type="match status" value="1"/>
</dbReference>
<evidence type="ECO:0000313" key="3">
    <source>
        <dbReference type="Proteomes" id="UP001501358"/>
    </source>
</evidence>
<dbReference type="SUPFAM" id="SSF55874">
    <property type="entry name" value="ATPase domain of HSP90 chaperone/DNA topoisomerase II/histidine kinase"/>
    <property type="match status" value="1"/>
</dbReference>
<protein>
    <submittedName>
        <fullName evidence="2">Anti-sigma regulatory factor</fullName>
    </submittedName>
</protein>
<dbReference type="InterPro" id="IPR036890">
    <property type="entry name" value="HATPase_C_sf"/>
</dbReference>
<dbReference type="RefSeq" id="WP_344383691.1">
    <property type="nucleotide sequence ID" value="NZ_BAAATA010000015.1"/>
</dbReference>
<proteinExistence type="predicted"/>
<evidence type="ECO:0000259" key="1">
    <source>
        <dbReference type="SMART" id="SM00331"/>
    </source>
</evidence>
<dbReference type="PANTHER" id="PTHR35801:SF1">
    <property type="entry name" value="PHOSPHOSERINE PHOSPHATASE RSBX"/>
    <property type="match status" value="1"/>
</dbReference>
<dbReference type="Gene3D" id="3.60.40.10">
    <property type="entry name" value="PPM-type phosphatase domain"/>
    <property type="match status" value="1"/>
</dbReference>
<comment type="caution">
    <text evidence="2">The sequence shown here is derived from an EMBL/GenBank/DDBJ whole genome shotgun (WGS) entry which is preliminary data.</text>
</comment>
<dbReference type="Proteomes" id="UP001501358">
    <property type="component" value="Unassembled WGS sequence"/>
</dbReference>
<dbReference type="Gene3D" id="3.30.565.10">
    <property type="entry name" value="Histidine kinase-like ATPase, C-terminal domain"/>
    <property type="match status" value="1"/>
</dbReference>
<dbReference type="InterPro" id="IPR003594">
    <property type="entry name" value="HATPase_dom"/>
</dbReference>
<keyword evidence="3" id="KW-1185">Reference proteome</keyword>
<accession>A0ABP5Z6A4</accession>
<organism evidence="2 3">
    <name type="scientific">Streptomyces thermolineatus</name>
    <dbReference type="NCBI Taxonomy" id="44033"/>
    <lineage>
        <taxon>Bacteria</taxon>
        <taxon>Bacillati</taxon>
        <taxon>Actinomycetota</taxon>
        <taxon>Actinomycetes</taxon>
        <taxon>Kitasatosporales</taxon>
        <taxon>Streptomycetaceae</taxon>
        <taxon>Streptomyces</taxon>
    </lineage>
</organism>
<dbReference type="EMBL" id="BAAATA010000015">
    <property type="protein sequence ID" value="GAA2491163.1"/>
    <property type="molecule type" value="Genomic_DNA"/>
</dbReference>
<dbReference type="SMART" id="SM00331">
    <property type="entry name" value="PP2C_SIG"/>
    <property type="match status" value="1"/>
</dbReference>
<dbReference type="Pfam" id="PF07228">
    <property type="entry name" value="SpoIIE"/>
    <property type="match status" value="1"/>
</dbReference>
<evidence type="ECO:0000313" key="2">
    <source>
        <dbReference type="EMBL" id="GAA2491163.1"/>
    </source>
</evidence>
<reference evidence="3" key="1">
    <citation type="journal article" date="2019" name="Int. J. Syst. Evol. Microbiol.">
        <title>The Global Catalogue of Microorganisms (GCM) 10K type strain sequencing project: providing services to taxonomists for standard genome sequencing and annotation.</title>
        <authorList>
            <consortium name="The Broad Institute Genomics Platform"/>
            <consortium name="The Broad Institute Genome Sequencing Center for Infectious Disease"/>
            <person name="Wu L."/>
            <person name="Ma J."/>
        </authorList>
    </citation>
    <scope>NUCLEOTIDE SEQUENCE [LARGE SCALE GENOMIC DNA]</scope>
    <source>
        <strain evidence="3">JCM 6307</strain>
    </source>
</reference>
<dbReference type="SUPFAM" id="SSF81606">
    <property type="entry name" value="PP2C-like"/>
    <property type="match status" value="1"/>
</dbReference>
<dbReference type="InterPro" id="IPR001932">
    <property type="entry name" value="PPM-type_phosphatase-like_dom"/>
</dbReference>
<feature type="domain" description="PPM-type phosphatase" evidence="1">
    <location>
        <begin position="152"/>
        <end position="341"/>
    </location>
</feature>
<dbReference type="InterPro" id="IPR039248">
    <property type="entry name" value="Ptase_RsbX"/>
</dbReference>
<dbReference type="CDD" id="cd16934">
    <property type="entry name" value="HATPase_RsbT-like"/>
    <property type="match status" value="1"/>
</dbReference>